<dbReference type="AlphaFoldDB" id="A0A3N4HG31"/>
<dbReference type="EMBL" id="RKMH01000002">
    <property type="protein sequence ID" value="RPA65964.1"/>
    <property type="molecule type" value="Genomic_DNA"/>
</dbReference>
<dbReference type="Proteomes" id="UP000267536">
    <property type="component" value="Unassembled WGS sequence"/>
</dbReference>
<organism evidence="2 3">
    <name type="scientific">Gordonia oryzae</name>
    <dbReference type="NCBI Taxonomy" id="2487349"/>
    <lineage>
        <taxon>Bacteria</taxon>
        <taxon>Bacillati</taxon>
        <taxon>Actinomycetota</taxon>
        <taxon>Actinomycetes</taxon>
        <taxon>Mycobacteriales</taxon>
        <taxon>Gordoniaceae</taxon>
        <taxon>Gordonia</taxon>
    </lineage>
</organism>
<evidence type="ECO:0000313" key="3">
    <source>
        <dbReference type="Proteomes" id="UP000267536"/>
    </source>
</evidence>
<comment type="caution">
    <text evidence="2">The sequence shown here is derived from an EMBL/GenBank/DDBJ whole genome shotgun (WGS) entry which is preliminary data.</text>
</comment>
<accession>A0A3N4HG31</accession>
<reference evidence="2 3" key="1">
    <citation type="submission" date="2018-11" db="EMBL/GenBank/DDBJ databases">
        <title>Draft genome sequence of Gordonia sp. RS15-1S isolated from rice stems.</title>
        <authorList>
            <person name="Muangham S."/>
        </authorList>
    </citation>
    <scope>NUCLEOTIDE SEQUENCE [LARGE SCALE GENOMIC DNA]</scope>
    <source>
        <strain evidence="2 3">RS15-1S</strain>
    </source>
</reference>
<dbReference type="InterPro" id="IPR029432">
    <property type="entry name" value="Gp28/Gp37-like_dom"/>
</dbReference>
<evidence type="ECO:0000313" key="2">
    <source>
        <dbReference type="EMBL" id="RPA65964.1"/>
    </source>
</evidence>
<gene>
    <name evidence="2" type="ORF">EF294_03505</name>
</gene>
<name>A0A3N4HG31_9ACTN</name>
<dbReference type="OrthoDB" id="4410004at2"/>
<sequence length="503" mass="55320">MYEYAGEASDYISTTATWVVNDVDTATVTLKGSDPLGPFAYNCDKTVVPIFITSGSMRFTGQVDTCSPDFSEGELKWTIQVKGDWDWYNRILVWPNFAAPIWLQEPKEAIYIGPAISCLKAMVGEQCIRLQTGLWEMANNITDPAAWFGSMLEKEGLLTPCAVVPTDPLFDTSKWVAFSAKMDTAATLIQQVCKDNGLVSTADVWMPGDAQPTDWFTLTQPTVVFDVKDRSGITGPTGTMVDGLVEDAVDLEHSMLGDILTPFLNAEGEYAPEGVNIAPALGVNFVKPWVFFDCDNPLRSGVKEFHAPAHAPLAWQIVGGGKSPDWVNNIINATVEFLLGSALTVVGLEGIPNTLLDGVLDDVLLAYQLIENEQRRSEMGPYGKPEYFCSTGSTAYTLNEEFALEGAMWETRGYKSAELIFDNGFPYVLGVDLFLGALATWKFMNALYTDYVMQITLTDDRDNRVQVTAQIGDNSSRQDPAEIMQRKLAGLQTDLQIAMLSQN</sequence>
<feature type="domain" description="Gp28/Gp37-like" evidence="1">
    <location>
        <begin position="2"/>
        <end position="473"/>
    </location>
</feature>
<evidence type="ECO:0000259" key="1">
    <source>
        <dbReference type="Pfam" id="PF14594"/>
    </source>
</evidence>
<proteinExistence type="predicted"/>
<dbReference type="Pfam" id="PF14594">
    <property type="entry name" value="Sipho_Gp37"/>
    <property type="match status" value="1"/>
</dbReference>
<protein>
    <recommendedName>
        <fullName evidence="1">Gp28/Gp37-like domain-containing protein</fullName>
    </recommendedName>
</protein>
<keyword evidence="3" id="KW-1185">Reference proteome</keyword>